<dbReference type="Gene3D" id="2.130.10.10">
    <property type="entry name" value="YVTN repeat-like/Quinoprotein amine dehydrogenase"/>
    <property type="match status" value="2"/>
</dbReference>
<reference evidence="2" key="1">
    <citation type="submission" date="2015-08" db="EMBL/GenBank/DDBJ databases">
        <authorList>
            <person name="Babu N.S."/>
            <person name="Beckwith C.J."/>
            <person name="Beseler K.G."/>
            <person name="Brison A."/>
            <person name="Carone J.V."/>
            <person name="Caskin T.P."/>
            <person name="Diamond M."/>
            <person name="Durham M.E."/>
            <person name="Foxe J.M."/>
            <person name="Go M."/>
            <person name="Henderson B.A."/>
            <person name="Jones I.B."/>
            <person name="McGettigan J.A."/>
            <person name="Micheletti S.J."/>
            <person name="Nasrallah M.E."/>
            <person name="Ortiz D."/>
            <person name="Piller C.R."/>
            <person name="Privatt S.R."/>
            <person name="Schneider S.L."/>
            <person name="Sharp S."/>
            <person name="Smith T.C."/>
            <person name="Stanton J.D."/>
            <person name="Ullery H.E."/>
            <person name="Wilson R.J."/>
            <person name="Serrano M.G."/>
            <person name="Buck G."/>
            <person name="Lee V."/>
            <person name="Wang Y."/>
            <person name="Carvalho R."/>
            <person name="Voegtly L."/>
            <person name="Shi R."/>
            <person name="Duckworth R."/>
            <person name="Johnson A."/>
            <person name="Loviza R."/>
            <person name="Walstead R."/>
            <person name="Shah Z."/>
            <person name="Kiflezghi M."/>
            <person name="Wade K."/>
            <person name="Ball S.L."/>
            <person name="Bradley K.W."/>
            <person name="Asai D.J."/>
            <person name="Bowman C.A."/>
            <person name="Russell D.A."/>
            <person name="Pope W.H."/>
            <person name="Jacobs-Sera D."/>
            <person name="Hendrix R.W."/>
            <person name="Hatfull G.F."/>
        </authorList>
    </citation>
    <scope>NUCLEOTIDE SEQUENCE [LARGE SCALE GENOMIC DNA]</scope>
</reference>
<dbReference type="Pfam" id="PF03178">
    <property type="entry name" value="CPSF_A"/>
    <property type="match status" value="1"/>
</dbReference>
<feature type="domain" description="RSE1/DDB1/CPSF1 C-terminal" evidence="1">
    <location>
        <begin position="1713"/>
        <end position="1904"/>
    </location>
</feature>
<proteinExistence type="predicted"/>
<organism evidence="2">
    <name type="scientific">Cryptosporidium hominis</name>
    <dbReference type="NCBI Taxonomy" id="237895"/>
    <lineage>
        <taxon>Eukaryota</taxon>
        <taxon>Sar</taxon>
        <taxon>Alveolata</taxon>
        <taxon>Apicomplexa</taxon>
        <taxon>Conoidasida</taxon>
        <taxon>Coccidia</taxon>
        <taxon>Eucoccidiorida</taxon>
        <taxon>Eimeriorina</taxon>
        <taxon>Cryptosporidiidae</taxon>
        <taxon>Cryptosporidium</taxon>
    </lineage>
</organism>
<dbReference type="VEuPathDB" id="CryptoDB:CHUDEA8_4770"/>
<dbReference type="EMBL" id="LN877954">
    <property type="protein sequence ID" value="CUV08028.1"/>
    <property type="molecule type" value="Genomic_DNA"/>
</dbReference>
<evidence type="ECO:0000259" key="1">
    <source>
        <dbReference type="Pfam" id="PF03178"/>
    </source>
</evidence>
<dbReference type="VEuPathDB" id="CryptoDB:ChTU502y2012_377g0015"/>
<dbReference type="GO" id="GO:0005634">
    <property type="term" value="C:nucleus"/>
    <property type="evidence" value="ECO:0007669"/>
    <property type="project" value="InterPro"/>
</dbReference>
<dbReference type="InterPro" id="IPR004871">
    <property type="entry name" value="RSE1/DDB1/CPSF1_C"/>
</dbReference>
<dbReference type="VEuPathDB" id="CryptoDB:GY17_00000925"/>
<accession>A0A0S4TLB0</accession>
<sequence>MTAVFDTYCSSERPEFSVFGHFVGRRDEQDSRLNLSLVKSNRIELYEVTNDKKIRFITSSILLQTPVACTTLKGHNGMPDYIVLLFAHWEIMIYRYSNQYGELELVSKDQIEIGDFARGASLKFSRVIEADDNIKLEQILIGARPNCDDLILMITSPKYLLFITYRLKANRNEFNKELSLGVCWGILVETDIYMDTIVDSCQILDENSNLCLQPKIAILTRIGPISTGSIQSHSNCVSLIYLTINMELTEFTVLDKLELLPMDSYKLIPFDTRRNTNICLSGGVMVLSRNSIILHGGINRPFTLITTNDSYDKVPEKKLEVDLCAQKIHGFKAKTFGFDTGIVNVDGNSTSTTSNDNSELLNTISTDNSNSNLDLRTLLTNLQPILINQPELSIEFQISYSVPFLITNEYYGILLFNQIQPYLIGLVLQLSTDQTNGIKGFHWFKVNEYWDWSRNYLSCKNDSVLCLETTHTKKLGPETILDEHYLITGTPIFRVQNARFVQNKNDSYNYQSLLLIGNNDSNSGISILDFTFNKKFTVPHIKNISSTQDPQLSYNAIVKLINSKEAQSRISDEKNKKIKRNQVDSDNVNLIQPYSETCLASSNLEDLERFYIYSDIPVKEYCNESEENAGILRDIKIRDYLDLGPNSLRDFCIIPSSYENWNIELDDEKPHKKYPVDENHSILSTNGTYPIGQLSLYEKSVSKSLITKFSLDDILFHWILNDPITSKTKYLVFTSDPLKSIGKTYFFSLDTCINSSQETFIIGDVNQLDPSEGEFDYEADSNTVGVGVIKMGNAYEDIFVIQVLPSTINVLDFGIKTRLVELDLISTLFSDNPDAPLAIKSFIMGNLIIILFEDSTIKVLKILKSNPDQDQDHKIGTEYINSLNSLKIINEFLRYQIIIENIDDLFEELNNLFEINQLVVKQRVMEGETSQLFEDEPLETTSIEERNPDQLWKNKFWIRHVSPVITNSDRNLKDSEDFLVVLVIYSKLWLNGSITIYNIAKKRLMFFSPFISAVPSIMGNILSQTGNKEEIIYRFLENEFDLGRPITSISTPIIEPKYYIAKEGGGISISSTFSLNPSGLSTSNQGGNDSNFTQSSNSYLISCELIKMEEEDSKEGNSEMILVASVSQKPILVYRLDLRNNNNSNSSRSGDFIFSRKWKLEIQTNFNHVQMDITRFFAQFPKTISSSNIQETFSIESPLSIYNCGHGISFNSKISNNVDTWIIQPPSPLDIEFRQEIMSDERKGCEMGDISSYSPSSLVIMTDKGRFSVVSLYETRTSNCIAKIDSPWSPIHILLTTSIENEINFEFLNLANTSSDPKFCNSLCTLPFPGNDNWLLRRAFLPEVVIQRVAFCKEYGLIAIIVGIPDNAKHHLNGYHIRQMAFYRYLRCLEAGGKEAQTILLNQDLIRNPDKCFEKSLASIPDLDIPPANFDSETYFDTLPPGIEIGESLPKIFYQSNMINEKARKLGFSNQSSTCSHSETENVAPNGACNGFEREQFGILMDPNIMRNELLIYSFEDLFPHLRPSVPLSGQSLDSFPKPKGRYAFGAWEVGLSMKFGQNSKGQQVLIIGTGTNPTHYYEAEGRLLMFKVKQLVSVNEEDGNIVGGTTGNGTEVESKREVVVGTTGVRVNNTKWTNMLKYWPSRFSKQLYHDNVQELDICFQSMYRGPVTSVDLINLPATTAPIAPAIPALAAYPIIQNNSIVRAPNSNVTYIAHTFGYRLYIHELRENNEGNFTKGTFMDTPLGISSVSNYKALFFLGDIRRGIHFGMLRTDASRGSQTMVKFARSHPLWKFTCTSAQAIVQDKDLAILVSDNNNNLFTFEPNFNATQIIDKETLKPTSHTSLSTSFVHMRTVESDNYRYVIASGRNGSFFSIKLTNKLQHEHLSHVEKLLCCNIPSFLGISPNPSLPVNPNLTSIPQFIQNLYPTDKIIFLKHLNYLKYLSDPILQSIFKNTNISLSRIHQFIV</sequence>
<gene>
    <name evidence="2" type="ORF">CHUDEA8_4770</name>
</gene>
<dbReference type="VEuPathDB" id="CryptoDB:Chro.80548"/>
<dbReference type="GO" id="GO:0003676">
    <property type="term" value="F:nucleic acid binding"/>
    <property type="evidence" value="ECO:0007669"/>
    <property type="project" value="InterPro"/>
</dbReference>
<dbReference type="InterPro" id="IPR015943">
    <property type="entry name" value="WD40/YVTN_repeat-like_dom_sf"/>
</dbReference>
<name>A0A0S4TLB0_CRYHO</name>
<dbReference type="Proteomes" id="UP000199752">
    <property type="component" value="Chromosome 8"/>
</dbReference>
<protein>
    <recommendedName>
        <fullName evidence="1">RSE1/DDB1/CPSF1 C-terminal domain-containing protein</fullName>
    </recommendedName>
</protein>
<evidence type="ECO:0000313" key="2">
    <source>
        <dbReference type="EMBL" id="CUV08028.1"/>
    </source>
</evidence>